<dbReference type="EC" id="1.3.98.3" evidence="2"/>
<dbReference type="InterPro" id="IPR006638">
    <property type="entry name" value="Elp3/MiaA/NifB-like_rSAM"/>
</dbReference>
<keyword evidence="2" id="KW-0560">Oxidoreductase</keyword>
<dbReference type="SFLD" id="SFLDF00310">
    <property type="entry name" value="oxygen-independent_coproporphy"/>
    <property type="match status" value="1"/>
</dbReference>
<dbReference type="GO" id="GO:0005737">
    <property type="term" value="C:cytoplasm"/>
    <property type="evidence" value="ECO:0007669"/>
    <property type="project" value="TreeGrafter"/>
</dbReference>
<evidence type="ECO:0000313" key="3">
    <source>
        <dbReference type="Proteomes" id="UP000602647"/>
    </source>
</evidence>
<proteinExistence type="predicted"/>
<dbReference type="RefSeq" id="WP_187302248.1">
    <property type="nucleotide sequence ID" value="NZ_JACRYT010000003.1"/>
</dbReference>
<dbReference type="GO" id="GO:0051989">
    <property type="term" value="F:coproporphyrinogen dehydrogenase activity"/>
    <property type="evidence" value="ECO:0007669"/>
    <property type="project" value="UniProtKB-EC"/>
</dbReference>
<dbReference type="PANTHER" id="PTHR13932">
    <property type="entry name" value="COPROPORPHYRINIGEN III OXIDASE"/>
    <property type="match status" value="1"/>
</dbReference>
<dbReference type="PANTHER" id="PTHR13932:SF1">
    <property type="entry name" value="OXYGEN-INDEPENDENT COPROPORPHYRINOGEN-III OXIDASE-LIKE PROTEIN HEMZ"/>
    <property type="match status" value="1"/>
</dbReference>
<dbReference type="NCBIfam" id="TIGR03994">
    <property type="entry name" value="rSAM_HemZ"/>
    <property type="match status" value="1"/>
</dbReference>
<evidence type="ECO:0000259" key="1">
    <source>
        <dbReference type="PROSITE" id="PS51918"/>
    </source>
</evidence>
<dbReference type="GO" id="GO:0006779">
    <property type="term" value="P:porphyrin-containing compound biosynthetic process"/>
    <property type="evidence" value="ECO:0007669"/>
    <property type="project" value="TreeGrafter"/>
</dbReference>
<dbReference type="CDD" id="cd01335">
    <property type="entry name" value="Radical_SAM"/>
    <property type="match status" value="1"/>
</dbReference>
<feature type="domain" description="Radical SAM core" evidence="1">
    <location>
        <begin position="128"/>
        <end position="371"/>
    </location>
</feature>
<evidence type="ECO:0000313" key="2">
    <source>
        <dbReference type="EMBL" id="MBC6679140.1"/>
    </source>
</evidence>
<dbReference type="InterPro" id="IPR034505">
    <property type="entry name" value="Coproporphyrinogen-III_oxidase"/>
</dbReference>
<name>A0A923NJP0_9FIRM</name>
<dbReference type="SFLD" id="SFLDG01065">
    <property type="entry name" value="anaerobic_coproporphyrinogen-I"/>
    <property type="match status" value="1"/>
</dbReference>
<dbReference type="SMART" id="SM00729">
    <property type="entry name" value="Elp3"/>
    <property type="match status" value="1"/>
</dbReference>
<gene>
    <name evidence="2" type="primary">hemZ</name>
    <name evidence="2" type="ORF">H9L42_04790</name>
</gene>
<dbReference type="SUPFAM" id="SSF102114">
    <property type="entry name" value="Radical SAM enzymes"/>
    <property type="match status" value="1"/>
</dbReference>
<dbReference type="EMBL" id="JACRYT010000003">
    <property type="protein sequence ID" value="MBC6679140.1"/>
    <property type="molecule type" value="Genomic_DNA"/>
</dbReference>
<dbReference type="Pfam" id="PF04055">
    <property type="entry name" value="Radical_SAM"/>
    <property type="match status" value="1"/>
</dbReference>
<dbReference type="GO" id="GO:0051539">
    <property type="term" value="F:4 iron, 4 sulfur cluster binding"/>
    <property type="evidence" value="ECO:0007669"/>
    <property type="project" value="TreeGrafter"/>
</dbReference>
<dbReference type="Proteomes" id="UP000602647">
    <property type="component" value="Unassembled WGS sequence"/>
</dbReference>
<keyword evidence="3" id="KW-1185">Reference proteome</keyword>
<protein>
    <submittedName>
        <fullName evidence="2">Coproporphyrinogen dehydrogenase HemZ</fullName>
        <ecNumber evidence="2">1.3.98.3</ecNumber>
    </submittedName>
</protein>
<accession>A0A923NJP0</accession>
<dbReference type="SFLD" id="SFLDG01082">
    <property type="entry name" value="B12-binding_domain_containing"/>
    <property type="match status" value="1"/>
</dbReference>
<sequence>MYALKLENVKNRNLYEELIKLFLPPSRYRIFTDSDAEIPEDAVIFREEGDKDEVKRQIYQYLNQQTGLRPKWGILTGIRPVKLAGELCRKLGSEEAAENYLQEKYYVNKKKTELLLRLYRDQQRELGVPEEKSAGIYIGIPFCPTRCLYCSFTSNQADPEEMERYLEALFSEIAFVGRNMRRDGIFAESIYIGGGTPTSLDAGQLERLLSQIRTHFDLSRLREFTVEAGRPDTVTQEKLEVLRSFGVDRISINPQSMHDKTLETIGRSHSTRDTLRAFTAARKTGGFLINMDLIAGLPGETTEDFEDSLRKTAELMPDNITLHTLAVKRSSRLKEMDEHFHYRFQEQTEEMLEKARAFLTEKGWRPYYLYRQKHTAGSTENLGYCRDHSMSVYNVRIMEEAQSIIALGAGGITKVYYPRENRLERVPNVSNYEIYIERIEEMLERKRKNLFRR</sequence>
<dbReference type="AlphaFoldDB" id="A0A923NJP0"/>
<dbReference type="InterPro" id="IPR023404">
    <property type="entry name" value="rSAM_horseshoe"/>
</dbReference>
<comment type="caution">
    <text evidence="2">The sequence shown here is derived from an EMBL/GenBank/DDBJ whole genome shotgun (WGS) entry which is preliminary data.</text>
</comment>
<dbReference type="SFLD" id="SFLDS00029">
    <property type="entry name" value="Radical_SAM"/>
    <property type="match status" value="1"/>
</dbReference>
<dbReference type="PROSITE" id="PS51918">
    <property type="entry name" value="RADICAL_SAM"/>
    <property type="match status" value="1"/>
</dbReference>
<dbReference type="InterPro" id="IPR007197">
    <property type="entry name" value="rSAM"/>
</dbReference>
<reference evidence="2" key="1">
    <citation type="submission" date="2020-08" db="EMBL/GenBank/DDBJ databases">
        <title>Genome public.</title>
        <authorList>
            <person name="Liu C."/>
            <person name="Sun Q."/>
        </authorList>
    </citation>
    <scope>NUCLEOTIDE SEQUENCE</scope>
    <source>
        <strain evidence="2">BX12</strain>
    </source>
</reference>
<dbReference type="InterPro" id="IPR023995">
    <property type="entry name" value="HemZ"/>
</dbReference>
<organism evidence="2 3">
    <name type="scientific">Zhenpiania hominis</name>
    <dbReference type="NCBI Taxonomy" id="2763644"/>
    <lineage>
        <taxon>Bacteria</taxon>
        <taxon>Bacillati</taxon>
        <taxon>Bacillota</taxon>
        <taxon>Clostridia</taxon>
        <taxon>Peptostreptococcales</taxon>
        <taxon>Anaerovoracaceae</taxon>
        <taxon>Zhenpiania</taxon>
    </lineage>
</organism>
<dbReference type="Gene3D" id="3.80.30.20">
    <property type="entry name" value="tm_1862 like domain"/>
    <property type="match status" value="1"/>
</dbReference>
<dbReference type="InterPro" id="IPR058240">
    <property type="entry name" value="rSAM_sf"/>
</dbReference>